<evidence type="ECO:0000313" key="4">
    <source>
        <dbReference type="Proteomes" id="UP001596328"/>
    </source>
</evidence>
<keyword evidence="1" id="KW-0472">Membrane</keyword>
<dbReference type="EMBL" id="JBHSWU010000668">
    <property type="protein sequence ID" value="MFC6725719.1"/>
    <property type="molecule type" value="Genomic_DNA"/>
</dbReference>
<sequence>MRSLPSADRPTPILKYYLYRATGHPGFSYPIYTLFLLFNGLSFTQIGAIASVQSIVVVAGEVPTGYVGDRIGRRNSLVVASVLFLVSSASYLVATDFAGFLFTFTTLSLGSTFVSGSASAWLYDTLDEHGLDGEFTHVSGRAGAISKWVSTVAMIAGGLLYVVDHLYPFVAAVVLSLVNVGVVLSLPKNAQYADRSPARDDAAHGAEEGEGS</sequence>
<comment type="caution">
    <text evidence="3">The sequence shown here is derived from an EMBL/GenBank/DDBJ whole genome shotgun (WGS) entry which is preliminary data.</text>
</comment>
<evidence type="ECO:0000259" key="2">
    <source>
        <dbReference type="PROSITE" id="PS50850"/>
    </source>
</evidence>
<proteinExistence type="predicted"/>
<organism evidence="3 4">
    <name type="scientific">Halobium palmae</name>
    <dbReference type="NCBI Taxonomy" id="1776492"/>
    <lineage>
        <taxon>Archaea</taxon>
        <taxon>Methanobacteriati</taxon>
        <taxon>Methanobacteriota</taxon>
        <taxon>Stenosarchaea group</taxon>
        <taxon>Halobacteria</taxon>
        <taxon>Halobacteriales</taxon>
        <taxon>Haloferacaceae</taxon>
        <taxon>Halobium</taxon>
    </lineage>
</organism>
<dbReference type="Proteomes" id="UP001596328">
    <property type="component" value="Unassembled WGS sequence"/>
</dbReference>
<keyword evidence="1" id="KW-0812">Transmembrane</keyword>
<dbReference type="PANTHER" id="PTHR23530:SF1">
    <property type="entry name" value="PERMEASE, MAJOR FACILITATOR SUPERFAMILY-RELATED"/>
    <property type="match status" value="1"/>
</dbReference>
<dbReference type="PANTHER" id="PTHR23530">
    <property type="entry name" value="TRANSPORT PROTEIN-RELATED"/>
    <property type="match status" value="1"/>
</dbReference>
<dbReference type="InterPro" id="IPR053160">
    <property type="entry name" value="MFS_DHA3_Transporter"/>
</dbReference>
<feature type="domain" description="Major facilitator superfamily (MFS) profile" evidence="2">
    <location>
        <begin position="1"/>
        <end position="212"/>
    </location>
</feature>
<feature type="transmembrane region" description="Helical" evidence="1">
    <location>
        <begin position="100"/>
        <end position="123"/>
    </location>
</feature>
<dbReference type="InterPro" id="IPR011701">
    <property type="entry name" value="MFS"/>
</dbReference>
<gene>
    <name evidence="3" type="ORF">ACFQE1_15355</name>
</gene>
<dbReference type="PROSITE" id="PS50850">
    <property type="entry name" value="MFS"/>
    <property type="match status" value="1"/>
</dbReference>
<dbReference type="Pfam" id="PF07690">
    <property type="entry name" value="MFS_1"/>
    <property type="match status" value="1"/>
</dbReference>
<name>A0ABD5S2D5_9EURY</name>
<reference evidence="3 4" key="1">
    <citation type="journal article" date="2019" name="Int. J. Syst. Evol. Microbiol.">
        <title>The Global Catalogue of Microorganisms (GCM) 10K type strain sequencing project: providing services to taxonomists for standard genome sequencing and annotation.</title>
        <authorList>
            <consortium name="The Broad Institute Genomics Platform"/>
            <consortium name="The Broad Institute Genome Sequencing Center for Infectious Disease"/>
            <person name="Wu L."/>
            <person name="Ma J."/>
        </authorList>
    </citation>
    <scope>NUCLEOTIDE SEQUENCE [LARGE SCALE GENOMIC DNA]</scope>
    <source>
        <strain evidence="3 4">NBRC 111368</strain>
    </source>
</reference>
<accession>A0ABD5S2D5</accession>
<evidence type="ECO:0000256" key="1">
    <source>
        <dbReference type="SAM" id="Phobius"/>
    </source>
</evidence>
<dbReference type="AlphaFoldDB" id="A0ABD5S2D5"/>
<feature type="transmembrane region" description="Helical" evidence="1">
    <location>
        <begin position="77"/>
        <end position="94"/>
    </location>
</feature>
<dbReference type="Gene3D" id="1.20.1250.20">
    <property type="entry name" value="MFS general substrate transporter like domains"/>
    <property type="match status" value="1"/>
</dbReference>
<evidence type="ECO:0000313" key="3">
    <source>
        <dbReference type="EMBL" id="MFC6725719.1"/>
    </source>
</evidence>
<dbReference type="InterPro" id="IPR020846">
    <property type="entry name" value="MFS_dom"/>
</dbReference>
<protein>
    <submittedName>
        <fullName evidence="3">MFS transporter</fullName>
    </submittedName>
</protein>
<keyword evidence="4" id="KW-1185">Reference proteome</keyword>
<feature type="transmembrane region" description="Helical" evidence="1">
    <location>
        <begin position="31"/>
        <end position="56"/>
    </location>
</feature>
<feature type="transmembrane region" description="Helical" evidence="1">
    <location>
        <begin position="169"/>
        <end position="186"/>
    </location>
</feature>
<feature type="non-terminal residue" evidence="3">
    <location>
        <position position="212"/>
    </location>
</feature>
<dbReference type="InterPro" id="IPR036259">
    <property type="entry name" value="MFS_trans_sf"/>
</dbReference>
<dbReference type="SUPFAM" id="SSF103473">
    <property type="entry name" value="MFS general substrate transporter"/>
    <property type="match status" value="1"/>
</dbReference>
<keyword evidence="1" id="KW-1133">Transmembrane helix</keyword>